<dbReference type="Proteomes" id="UP001596158">
    <property type="component" value="Unassembled WGS sequence"/>
</dbReference>
<reference evidence="3" key="1">
    <citation type="journal article" date="2019" name="Int. J. Syst. Evol. Microbiol.">
        <title>The Global Catalogue of Microorganisms (GCM) 10K type strain sequencing project: providing services to taxonomists for standard genome sequencing and annotation.</title>
        <authorList>
            <consortium name="The Broad Institute Genomics Platform"/>
            <consortium name="The Broad Institute Genome Sequencing Center for Infectious Disease"/>
            <person name="Wu L."/>
            <person name="Ma J."/>
        </authorList>
    </citation>
    <scope>NUCLEOTIDE SEQUENCE [LARGE SCALE GENOMIC DNA]</scope>
    <source>
        <strain evidence="3">CCM 8924</strain>
    </source>
</reference>
<dbReference type="InterPro" id="IPR002560">
    <property type="entry name" value="Transposase_DDE"/>
</dbReference>
<dbReference type="RefSeq" id="WP_137600973.1">
    <property type="nucleotide sequence ID" value="NZ_BJDT01000012.1"/>
</dbReference>
<comment type="caution">
    <text evidence="2">The sequence shown here is derived from an EMBL/GenBank/DDBJ whole genome shotgun (WGS) entry which is preliminary data.</text>
</comment>
<gene>
    <name evidence="2" type="ORF">ACFQGR_09575</name>
</gene>
<sequence>MIIDLFTPYRQIIHDLFLHGQIITDRFHVVT</sequence>
<name>A0ABW1RWT8_9LACO</name>
<organism evidence="2 3">
    <name type="scientific">Weissella sagaensis</name>
    <dbReference type="NCBI Taxonomy" id="2559928"/>
    <lineage>
        <taxon>Bacteria</taxon>
        <taxon>Bacillati</taxon>
        <taxon>Bacillota</taxon>
        <taxon>Bacilli</taxon>
        <taxon>Lactobacillales</taxon>
        <taxon>Lactobacillaceae</taxon>
        <taxon>Weissella</taxon>
    </lineage>
</organism>
<evidence type="ECO:0000313" key="3">
    <source>
        <dbReference type="Proteomes" id="UP001596158"/>
    </source>
</evidence>
<evidence type="ECO:0000313" key="2">
    <source>
        <dbReference type="EMBL" id="MFC6179614.1"/>
    </source>
</evidence>
<protein>
    <submittedName>
        <fullName evidence="2">Transposase</fullName>
    </submittedName>
</protein>
<accession>A0ABW1RWT8</accession>
<dbReference type="Pfam" id="PF01610">
    <property type="entry name" value="DDE_Tnp_ISL3"/>
    <property type="match status" value="1"/>
</dbReference>
<keyword evidence="3" id="KW-1185">Reference proteome</keyword>
<dbReference type="EMBL" id="JBHSSG010000019">
    <property type="protein sequence ID" value="MFC6179614.1"/>
    <property type="molecule type" value="Genomic_DNA"/>
</dbReference>
<proteinExistence type="predicted"/>
<feature type="domain" description="Transposase IS204/IS1001/IS1096/IS1165 DDE" evidence="1">
    <location>
        <begin position="2"/>
        <end position="30"/>
    </location>
</feature>
<evidence type="ECO:0000259" key="1">
    <source>
        <dbReference type="Pfam" id="PF01610"/>
    </source>
</evidence>